<feature type="compositionally biased region" description="Pro residues" evidence="1">
    <location>
        <begin position="125"/>
        <end position="135"/>
    </location>
</feature>
<dbReference type="Proteomes" id="UP000431826">
    <property type="component" value="Unassembled WGS sequence"/>
</dbReference>
<feature type="compositionally biased region" description="Low complexity" evidence="1">
    <location>
        <begin position="136"/>
        <end position="159"/>
    </location>
</feature>
<feature type="domain" description="HTH cro/C1-type" evidence="2">
    <location>
        <begin position="11"/>
        <end position="67"/>
    </location>
</feature>
<organism evidence="3 4">
    <name type="scientific">Streptomyces tubercidicus</name>
    <dbReference type="NCBI Taxonomy" id="47759"/>
    <lineage>
        <taxon>Bacteria</taxon>
        <taxon>Bacillati</taxon>
        <taxon>Actinomycetota</taxon>
        <taxon>Actinomycetes</taxon>
        <taxon>Kitasatosporales</taxon>
        <taxon>Streptomycetaceae</taxon>
        <taxon>Streptomyces</taxon>
    </lineage>
</organism>
<dbReference type="InterPro" id="IPR001387">
    <property type="entry name" value="Cro/C1-type_HTH"/>
</dbReference>
<evidence type="ECO:0000259" key="2">
    <source>
        <dbReference type="SMART" id="SM00530"/>
    </source>
</evidence>
<comment type="caution">
    <text evidence="3">The sequence shown here is derived from an EMBL/GenBank/DDBJ whole genome shotgun (WGS) entry which is preliminary data.</text>
</comment>
<gene>
    <name evidence="3" type="ORF">Stube_62060</name>
</gene>
<reference evidence="3 4" key="1">
    <citation type="submission" date="2019-12" db="EMBL/GenBank/DDBJ databases">
        <title>Whole genome shotgun sequence of Streptomyces tubercidicus NBRC 13090.</title>
        <authorList>
            <person name="Ichikawa N."/>
            <person name="Kimura A."/>
            <person name="Kitahashi Y."/>
            <person name="Komaki H."/>
            <person name="Tamura T."/>
        </authorList>
    </citation>
    <scope>NUCLEOTIDE SEQUENCE [LARGE SCALE GENOMIC DNA]</scope>
    <source>
        <strain evidence="3 4">NBRC 13090</strain>
    </source>
</reference>
<feature type="region of interest" description="Disordered" evidence="1">
    <location>
        <begin position="81"/>
        <end position="194"/>
    </location>
</feature>
<feature type="region of interest" description="Disordered" evidence="1">
    <location>
        <begin position="323"/>
        <end position="348"/>
    </location>
</feature>
<dbReference type="EMBL" id="BLIR01000003">
    <property type="protein sequence ID" value="GFE41533.1"/>
    <property type="molecule type" value="Genomic_DNA"/>
</dbReference>
<name>A0A640UZI0_9ACTN</name>
<feature type="compositionally biased region" description="Low complexity" evidence="1">
    <location>
        <begin position="183"/>
        <end position="192"/>
    </location>
</feature>
<proteinExistence type="predicted"/>
<protein>
    <submittedName>
        <fullName evidence="3">Transcriptional regulator</fullName>
    </submittedName>
</protein>
<accession>A0A640UZI0</accession>
<sequence>MGTEIEEFARLLRRLKDRSGRSYGVLAGQLHMSVSTLHRYCNGDAVPMDFAPADRLARRCGATADELVELHRRWILADEARRRSRAAGSSGGTAPGSAASSAPTPSSASTEPSGPAPSSTDEPPALSPDKPPAPSPDKSATSSTDKPATSPTEPTDTTPDPAPDLPSTPPSADEAPGEDAPEVPADPVAVRRTPARRTRLRIALALSAVACLAIPAALAVNDSKGSDSQRRTAGGADRDPGAARADGGKPTRPSASPSPGRSAADGEPTPGGKARHSPPGHEGPDGSGASRAPEDDRDRGGTAPHVGISSYNWQQPCGVNFLLQKSPDRVPPPPPPQDSRGWARAEGGIDGGHLRLQLTATGRTDAAVVLTSLHVRMVGRHTALPWTAYSMGDGCGGGITPQSFDLDLDDAQPLAKPVAGEDGDVVVPAKNFPFKVSTQDPQVLNLDLHTEGHDVSWYLEVGWSSGGRRGTVRVDDEGKPFRMSAIEGRKHYYYQPDTNHWAPK</sequence>
<feature type="compositionally biased region" description="Low complexity" evidence="1">
    <location>
        <begin position="250"/>
        <end position="263"/>
    </location>
</feature>
<dbReference type="CDD" id="cd00093">
    <property type="entry name" value="HTH_XRE"/>
    <property type="match status" value="1"/>
</dbReference>
<dbReference type="InterPro" id="IPR010982">
    <property type="entry name" value="Lambda_DNA-bd_dom_sf"/>
</dbReference>
<feature type="compositionally biased region" description="Basic and acidic residues" evidence="1">
    <location>
        <begin position="224"/>
        <end position="249"/>
    </location>
</feature>
<feature type="compositionally biased region" description="Pro residues" evidence="1">
    <location>
        <begin position="160"/>
        <end position="169"/>
    </location>
</feature>
<dbReference type="GO" id="GO:0003677">
    <property type="term" value="F:DNA binding"/>
    <property type="evidence" value="ECO:0007669"/>
    <property type="project" value="InterPro"/>
</dbReference>
<dbReference type="SMART" id="SM00530">
    <property type="entry name" value="HTH_XRE"/>
    <property type="match status" value="1"/>
</dbReference>
<keyword evidence="4" id="KW-1185">Reference proteome</keyword>
<feature type="region of interest" description="Disordered" evidence="1">
    <location>
        <begin position="218"/>
        <end position="311"/>
    </location>
</feature>
<evidence type="ECO:0000256" key="1">
    <source>
        <dbReference type="SAM" id="MobiDB-lite"/>
    </source>
</evidence>
<evidence type="ECO:0000313" key="4">
    <source>
        <dbReference type="Proteomes" id="UP000431826"/>
    </source>
</evidence>
<evidence type="ECO:0000313" key="3">
    <source>
        <dbReference type="EMBL" id="GFE41533.1"/>
    </source>
</evidence>
<dbReference type="SUPFAM" id="SSF47413">
    <property type="entry name" value="lambda repressor-like DNA-binding domains"/>
    <property type="match status" value="1"/>
</dbReference>
<dbReference type="Pfam" id="PF13560">
    <property type="entry name" value="HTH_31"/>
    <property type="match status" value="1"/>
</dbReference>
<feature type="compositionally biased region" description="Low complexity" evidence="1">
    <location>
        <begin position="95"/>
        <end position="124"/>
    </location>
</feature>
<dbReference type="AlphaFoldDB" id="A0A640UZI0"/>